<protein>
    <submittedName>
        <fullName evidence="2">Uncharacterized protein</fullName>
    </submittedName>
</protein>
<sequence>MSSSDSRVHSALARVPVMYWCLAALVGTWVLVYLVFSRPSISAEDFDAGASDLEESFPAMVEVSDQADFGASGDPHTTSCPTGISGQSDLDVIKLRAGAVDEVDDETAAEEVLADIEEAWTGDDGWELEDVGTTSGRGDFTGVSRYTYTREWGGTLDSQAHVDHVHHEESDGRAIQIRITGDCLRHIDGRSSVGEYEFDMPSFEGYSWDQEDDSD</sequence>
<dbReference type="RefSeq" id="WP_210049180.1">
    <property type="nucleotide sequence ID" value="NZ_JAGINX010000001.1"/>
</dbReference>
<organism evidence="2 3">
    <name type="scientific">Nesterenkonia lacusekhoensis</name>
    <dbReference type="NCBI Taxonomy" id="150832"/>
    <lineage>
        <taxon>Bacteria</taxon>
        <taxon>Bacillati</taxon>
        <taxon>Actinomycetota</taxon>
        <taxon>Actinomycetes</taxon>
        <taxon>Micrococcales</taxon>
        <taxon>Micrococcaceae</taxon>
        <taxon>Nesterenkonia</taxon>
    </lineage>
</organism>
<keyword evidence="3" id="KW-1185">Reference proteome</keyword>
<dbReference type="Proteomes" id="UP001519331">
    <property type="component" value="Unassembled WGS sequence"/>
</dbReference>
<keyword evidence="1" id="KW-0472">Membrane</keyword>
<proteinExistence type="predicted"/>
<accession>A0ABS4T666</accession>
<evidence type="ECO:0000256" key="1">
    <source>
        <dbReference type="SAM" id="Phobius"/>
    </source>
</evidence>
<feature type="transmembrane region" description="Helical" evidence="1">
    <location>
        <begin position="17"/>
        <end position="36"/>
    </location>
</feature>
<evidence type="ECO:0000313" key="2">
    <source>
        <dbReference type="EMBL" id="MBP2318761.1"/>
    </source>
</evidence>
<comment type="caution">
    <text evidence="2">The sequence shown here is derived from an EMBL/GenBank/DDBJ whole genome shotgun (WGS) entry which is preliminary data.</text>
</comment>
<keyword evidence="1" id="KW-1133">Transmembrane helix</keyword>
<name>A0ABS4T666_9MICC</name>
<reference evidence="2 3" key="1">
    <citation type="submission" date="2021-03" db="EMBL/GenBank/DDBJ databases">
        <title>Sequencing the genomes of 1000 actinobacteria strains.</title>
        <authorList>
            <person name="Klenk H.-P."/>
        </authorList>
    </citation>
    <scope>NUCLEOTIDE SEQUENCE [LARGE SCALE GENOMIC DNA]</scope>
    <source>
        <strain evidence="2 3">DSM 12544</strain>
    </source>
</reference>
<dbReference type="EMBL" id="JAGINX010000001">
    <property type="protein sequence ID" value="MBP2318761.1"/>
    <property type="molecule type" value="Genomic_DNA"/>
</dbReference>
<keyword evidence="1" id="KW-0812">Transmembrane</keyword>
<gene>
    <name evidence="2" type="ORF">JOF45_001780</name>
</gene>
<evidence type="ECO:0000313" key="3">
    <source>
        <dbReference type="Proteomes" id="UP001519331"/>
    </source>
</evidence>